<keyword evidence="6 10" id="KW-1133">Transmembrane helix</keyword>
<evidence type="ECO:0000256" key="5">
    <source>
        <dbReference type="ARBA" id="ARBA00022692"/>
    </source>
</evidence>
<proteinExistence type="predicted"/>
<evidence type="ECO:0000256" key="7">
    <source>
        <dbReference type="ARBA" id="ARBA00023065"/>
    </source>
</evidence>
<evidence type="ECO:0000256" key="3">
    <source>
        <dbReference type="ARBA" id="ARBA00022449"/>
    </source>
</evidence>
<keyword evidence="12" id="KW-1185">Reference proteome</keyword>
<feature type="transmembrane region" description="Helical" evidence="10">
    <location>
        <begin position="334"/>
        <end position="351"/>
    </location>
</feature>
<dbReference type="GO" id="GO:0006811">
    <property type="term" value="P:monoatomic ion transport"/>
    <property type="evidence" value="ECO:0007669"/>
    <property type="project" value="UniProtKB-KW"/>
</dbReference>
<gene>
    <name evidence="11" type="ORF">FRY97_06420</name>
</gene>
<feature type="transmembrane region" description="Helical" evidence="10">
    <location>
        <begin position="110"/>
        <end position="128"/>
    </location>
</feature>
<dbReference type="PIRSF" id="PIRSF006603">
    <property type="entry name" value="DinF"/>
    <property type="match status" value="1"/>
</dbReference>
<evidence type="ECO:0000256" key="1">
    <source>
        <dbReference type="ARBA" id="ARBA00004651"/>
    </source>
</evidence>
<evidence type="ECO:0000256" key="8">
    <source>
        <dbReference type="ARBA" id="ARBA00023136"/>
    </source>
</evidence>
<dbReference type="GO" id="GO:0042910">
    <property type="term" value="F:xenobiotic transmembrane transporter activity"/>
    <property type="evidence" value="ECO:0007669"/>
    <property type="project" value="InterPro"/>
</dbReference>
<dbReference type="InterPro" id="IPR050222">
    <property type="entry name" value="MATE_MdtK"/>
</dbReference>
<dbReference type="Pfam" id="PF01554">
    <property type="entry name" value="MatE"/>
    <property type="match status" value="2"/>
</dbReference>
<dbReference type="AlphaFoldDB" id="A0A5C6RTS6"/>
<organism evidence="11 12">
    <name type="scientific">Phaeodactylibacter luteus</name>
    <dbReference type="NCBI Taxonomy" id="1564516"/>
    <lineage>
        <taxon>Bacteria</taxon>
        <taxon>Pseudomonadati</taxon>
        <taxon>Bacteroidota</taxon>
        <taxon>Saprospiria</taxon>
        <taxon>Saprospirales</taxon>
        <taxon>Haliscomenobacteraceae</taxon>
        <taxon>Phaeodactylibacter</taxon>
    </lineage>
</organism>
<feature type="transmembrane region" description="Helical" evidence="10">
    <location>
        <begin position="428"/>
        <end position="451"/>
    </location>
</feature>
<dbReference type="PANTHER" id="PTHR43298:SF2">
    <property type="entry name" value="FMN_FAD EXPORTER YEEO-RELATED"/>
    <property type="match status" value="1"/>
</dbReference>
<evidence type="ECO:0000256" key="4">
    <source>
        <dbReference type="ARBA" id="ARBA00022475"/>
    </source>
</evidence>
<feature type="transmembrane region" description="Helical" evidence="10">
    <location>
        <begin position="404"/>
        <end position="422"/>
    </location>
</feature>
<feature type="transmembrane region" description="Helical" evidence="10">
    <location>
        <begin position="291"/>
        <end position="314"/>
    </location>
</feature>
<dbReference type="CDD" id="cd13139">
    <property type="entry name" value="MATE_like_14"/>
    <property type="match status" value="1"/>
</dbReference>
<feature type="transmembrane region" description="Helical" evidence="10">
    <location>
        <begin position="70"/>
        <end position="89"/>
    </location>
</feature>
<keyword evidence="4" id="KW-1003">Cell membrane</keyword>
<dbReference type="RefSeq" id="WP_147166622.1">
    <property type="nucleotide sequence ID" value="NZ_VOOR01000009.1"/>
</dbReference>
<evidence type="ECO:0000256" key="2">
    <source>
        <dbReference type="ARBA" id="ARBA00022448"/>
    </source>
</evidence>
<dbReference type="EMBL" id="VOOR01000009">
    <property type="protein sequence ID" value="TXB65613.1"/>
    <property type="molecule type" value="Genomic_DNA"/>
</dbReference>
<feature type="transmembrane region" description="Helical" evidence="10">
    <location>
        <begin position="44"/>
        <end position="64"/>
    </location>
</feature>
<dbReference type="InterPro" id="IPR002528">
    <property type="entry name" value="MATE_fam"/>
</dbReference>
<reference evidence="11 12" key="1">
    <citation type="submission" date="2019-08" db="EMBL/GenBank/DDBJ databases">
        <title>Genome of Phaeodactylibacter luteus.</title>
        <authorList>
            <person name="Bowman J.P."/>
        </authorList>
    </citation>
    <scope>NUCLEOTIDE SEQUENCE [LARGE SCALE GENOMIC DNA]</scope>
    <source>
        <strain evidence="11 12">KCTC 42180</strain>
    </source>
</reference>
<keyword evidence="8 10" id="KW-0472">Membrane</keyword>
<feature type="transmembrane region" description="Helical" evidence="10">
    <location>
        <begin position="208"/>
        <end position="230"/>
    </location>
</feature>
<keyword evidence="7" id="KW-0406">Ion transport</keyword>
<protein>
    <recommendedName>
        <fullName evidence="9">Multidrug-efflux transporter</fullName>
    </recommendedName>
</protein>
<keyword evidence="5 10" id="KW-0812">Transmembrane</keyword>
<sequence length="461" mass="49277">MKKIVALVRQALSGQEEDYTQGSIRRAIVLLSIPMIMEMAMESLFAVADVFFVSRVGVAAVTTVGLTESVVTLIYALAIGLSMAATAMVSRRIGEKRPEAAAQAAAQAMLIALGVSTVLGILGVWFAADILRLMGGTAEVVAMGTPYTRIMLGGNLAITFLFLLNGIFRGAGDAAIAMRSLWIANLINIALDPIFIFGWGPIPEMGVTGAAIATTIGRSVGVLYQLYILFGPKGRIQLDGRAFLPAPHLLAKLGKIAATGAGQFMIASASWIFLMRIIATLGSEAVAGYTIAIRLIIFTILPSWGISNAAATLVGQNLGAGQPQRAEESVWKAAWYNMIFLFSVSLVYFAGSHQILSWFDTNPAVLEAGVTSLRIICTGYIFFAYGMVISQAFNGAGDTRTPTWVNFICFWLLEIPLGYLLAVTLGWGLAGVCWSIAISETVLAALVVLIFRKGKWKTTEI</sequence>
<comment type="subcellular location">
    <subcellularLocation>
        <location evidence="1">Cell membrane</location>
        <topology evidence="1">Multi-pass membrane protein</topology>
    </subcellularLocation>
</comment>
<evidence type="ECO:0000313" key="12">
    <source>
        <dbReference type="Proteomes" id="UP000321580"/>
    </source>
</evidence>
<keyword evidence="2" id="KW-0813">Transport</keyword>
<feature type="transmembrane region" description="Helical" evidence="10">
    <location>
        <begin position="256"/>
        <end position="279"/>
    </location>
</feature>
<dbReference type="NCBIfam" id="TIGR00797">
    <property type="entry name" value="matE"/>
    <property type="match status" value="1"/>
</dbReference>
<evidence type="ECO:0000256" key="9">
    <source>
        <dbReference type="ARBA" id="ARBA00031636"/>
    </source>
</evidence>
<dbReference type="GO" id="GO:0015297">
    <property type="term" value="F:antiporter activity"/>
    <property type="evidence" value="ECO:0007669"/>
    <property type="project" value="UniProtKB-KW"/>
</dbReference>
<comment type="caution">
    <text evidence="11">The sequence shown here is derived from an EMBL/GenBank/DDBJ whole genome shotgun (WGS) entry which is preliminary data.</text>
</comment>
<evidence type="ECO:0000256" key="6">
    <source>
        <dbReference type="ARBA" id="ARBA00022989"/>
    </source>
</evidence>
<dbReference type="GO" id="GO:0005886">
    <property type="term" value="C:plasma membrane"/>
    <property type="evidence" value="ECO:0007669"/>
    <property type="project" value="UniProtKB-SubCell"/>
</dbReference>
<dbReference type="OrthoDB" id="9776324at2"/>
<feature type="transmembrane region" description="Helical" evidence="10">
    <location>
        <begin position="371"/>
        <end position="392"/>
    </location>
</feature>
<dbReference type="Proteomes" id="UP000321580">
    <property type="component" value="Unassembled WGS sequence"/>
</dbReference>
<dbReference type="InterPro" id="IPR048279">
    <property type="entry name" value="MdtK-like"/>
</dbReference>
<keyword evidence="3" id="KW-0050">Antiport</keyword>
<dbReference type="PANTHER" id="PTHR43298">
    <property type="entry name" value="MULTIDRUG RESISTANCE PROTEIN NORM-RELATED"/>
    <property type="match status" value="1"/>
</dbReference>
<feature type="transmembrane region" description="Helical" evidence="10">
    <location>
        <begin position="148"/>
        <end position="168"/>
    </location>
</feature>
<accession>A0A5C6RTS6</accession>
<name>A0A5C6RTS6_9BACT</name>
<evidence type="ECO:0000313" key="11">
    <source>
        <dbReference type="EMBL" id="TXB65613.1"/>
    </source>
</evidence>
<feature type="transmembrane region" description="Helical" evidence="10">
    <location>
        <begin position="180"/>
        <end position="202"/>
    </location>
</feature>
<evidence type="ECO:0000256" key="10">
    <source>
        <dbReference type="SAM" id="Phobius"/>
    </source>
</evidence>